<accession>A0A0A9YT11</accession>
<dbReference type="AlphaFoldDB" id="A0A0A9YT11"/>
<keyword evidence="1" id="KW-1133">Transmembrane helix</keyword>
<protein>
    <submittedName>
        <fullName evidence="2">Uncharacterized protein</fullName>
    </submittedName>
</protein>
<proteinExistence type="predicted"/>
<organism evidence="2">
    <name type="scientific">Lygus hesperus</name>
    <name type="common">Western plant bug</name>
    <dbReference type="NCBI Taxonomy" id="30085"/>
    <lineage>
        <taxon>Eukaryota</taxon>
        <taxon>Metazoa</taxon>
        <taxon>Ecdysozoa</taxon>
        <taxon>Arthropoda</taxon>
        <taxon>Hexapoda</taxon>
        <taxon>Insecta</taxon>
        <taxon>Pterygota</taxon>
        <taxon>Neoptera</taxon>
        <taxon>Paraneoptera</taxon>
        <taxon>Hemiptera</taxon>
        <taxon>Heteroptera</taxon>
        <taxon>Panheteroptera</taxon>
        <taxon>Cimicomorpha</taxon>
        <taxon>Miridae</taxon>
        <taxon>Mirini</taxon>
        <taxon>Lygus</taxon>
    </lineage>
</organism>
<reference evidence="2" key="1">
    <citation type="journal article" date="2014" name="PLoS ONE">
        <title>Transcriptome-Based Identification of ABC Transporters in the Western Tarnished Plant Bug Lygus hesperus.</title>
        <authorList>
            <person name="Hull J.J."/>
            <person name="Chaney K."/>
            <person name="Geib S.M."/>
            <person name="Fabrick J.A."/>
            <person name="Brent C.S."/>
            <person name="Walsh D."/>
            <person name="Lavine L.C."/>
        </authorList>
    </citation>
    <scope>NUCLEOTIDE SEQUENCE</scope>
</reference>
<evidence type="ECO:0000256" key="1">
    <source>
        <dbReference type="SAM" id="Phobius"/>
    </source>
</evidence>
<name>A0A0A9YT11_LYGHE</name>
<evidence type="ECO:0000313" key="2">
    <source>
        <dbReference type="EMBL" id="JAG34228.1"/>
    </source>
</evidence>
<keyword evidence="1" id="KW-0812">Transmembrane</keyword>
<gene>
    <name evidence="2" type="ORF">CM83_1623</name>
</gene>
<sequence length="117" mass="13296">SMFLLSLLCSVIIVDDIWTRKHHGYRFVLKTLAALIPSLLLLALVSCIFMRSYDMTRKTRKLDLRKVNEIKSTILGHRHTVFGHVKPTAVMAFMNSHPGIDVLTPSPIRLSTLQPEL</sequence>
<reference evidence="2" key="2">
    <citation type="submission" date="2014-07" db="EMBL/GenBank/DDBJ databases">
        <authorList>
            <person name="Hull J."/>
        </authorList>
    </citation>
    <scope>NUCLEOTIDE SEQUENCE</scope>
</reference>
<keyword evidence="1" id="KW-0472">Membrane</keyword>
<dbReference type="EMBL" id="GBHO01009376">
    <property type="protein sequence ID" value="JAG34228.1"/>
    <property type="molecule type" value="Transcribed_RNA"/>
</dbReference>
<feature type="transmembrane region" description="Helical" evidence="1">
    <location>
        <begin position="29"/>
        <end position="50"/>
    </location>
</feature>
<feature type="non-terminal residue" evidence="2">
    <location>
        <position position="1"/>
    </location>
</feature>